<evidence type="ECO:0000313" key="1">
    <source>
        <dbReference type="EMBL" id="GGE19475.1"/>
    </source>
</evidence>
<dbReference type="EMBL" id="BMGL01000012">
    <property type="protein sequence ID" value="GGE19475.1"/>
    <property type="molecule type" value="Genomic_DNA"/>
</dbReference>
<sequence>MGNYEQAIDIAINHLQRDQTRSRGQEQILILQEAFTKLTVRDKKRIRFLEREKNDANIIEIYNTYQKLDRIQNRIQPLLPLYHQGLATKVEFNFTDYSSAILEAQDELVEFYYQEANMLLNSREKFSARQAFDDLQELQSIRPNYKNTVKLIDEAYFLGTDFVIVSIENQTGFVIPQQLQDVITDFNTYGLNDKWTQYHTNLETDLDYDFGLLIDFTNFNFSPDQLREREIQLQDEIVDGWKYKTDARGNYIKDDEGNRIKEDIYVEVEGVLIKSVQRKAVMVEARVIYQDLKANQQINSFPLASEFIFENVFASFQGDARVLNDEERQLLQNRAVPFPSNERMLIDASEEIKVNLKSILNRNKLR</sequence>
<dbReference type="Proteomes" id="UP000599688">
    <property type="component" value="Unassembled WGS sequence"/>
</dbReference>
<name>A0A917EAN5_9FLAO</name>
<protein>
    <submittedName>
        <fullName evidence="1">Uncharacterized protein</fullName>
    </submittedName>
</protein>
<accession>A0A917EAN5</accession>
<reference evidence="1 2" key="1">
    <citation type="journal article" date="2014" name="Int. J. Syst. Evol. Microbiol.">
        <title>Complete genome sequence of Corynebacterium casei LMG S-19264T (=DSM 44701T), isolated from a smear-ripened cheese.</title>
        <authorList>
            <consortium name="US DOE Joint Genome Institute (JGI-PGF)"/>
            <person name="Walter F."/>
            <person name="Albersmeier A."/>
            <person name="Kalinowski J."/>
            <person name="Ruckert C."/>
        </authorList>
    </citation>
    <scope>NUCLEOTIDE SEQUENCE [LARGE SCALE GENOMIC DNA]</scope>
    <source>
        <strain evidence="1 2">CGMCC 1.12925</strain>
    </source>
</reference>
<dbReference type="AlphaFoldDB" id="A0A917EAN5"/>
<comment type="caution">
    <text evidence="1">The sequence shown here is derived from an EMBL/GenBank/DDBJ whole genome shotgun (WGS) entry which is preliminary data.</text>
</comment>
<organism evidence="1 2">
    <name type="scientific">Psychroflexus salis</name>
    <dbReference type="NCBI Taxonomy" id="1526574"/>
    <lineage>
        <taxon>Bacteria</taxon>
        <taxon>Pseudomonadati</taxon>
        <taxon>Bacteroidota</taxon>
        <taxon>Flavobacteriia</taxon>
        <taxon>Flavobacteriales</taxon>
        <taxon>Flavobacteriaceae</taxon>
        <taxon>Psychroflexus</taxon>
    </lineage>
</organism>
<proteinExistence type="predicted"/>
<keyword evidence="2" id="KW-1185">Reference proteome</keyword>
<gene>
    <name evidence="1" type="ORF">GCM10010831_20740</name>
</gene>
<evidence type="ECO:0000313" key="2">
    <source>
        <dbReference type="Proteomes" id="UP000599688"/>
    </source>
</evidence>